<keyword evidence="1" id="KW-1133">Transmembrane helix</keyword>
<organism evidence="2 3">
    <name type="scientific">Mycobacterium kyorinense</name>
    <dbReference type="NCBI Taxonomy" id="487514"/>
    <lineage>
        <taxon>Bacteria</taxon>
        <taxon>Bacillati</taxon>
        <taxon>Actinomycetota</taxon>
        <taxon>Actinomycetes</taxon>
        <taxon>Mycobacteriales</taxon>
        <taxon>Mycobacteriaceae</taxon>
        <taxon>Mycobacterium</taxon>
    </lineage>
</organism>
<proteinExistence type="predicted"/>
<gene>
    <name evidence="2" type="ORF">A5707_16055</name>
</gene>
<reference evidence="3" key="1">
    <citation type="submission" date="2016-06" db="EMBL/GenBank/DDBJ databases">
        <authorList>
            <person name="Sutton G."/>
            <person name="Brinkac L."/>
            <person name="Sanka R."/>
            <person name="Adams M."/>
            <person name="Lau E."/>
            <person name="Sam S."/>
            <person name="Sreng N."/>
            <person name="Him V."/>
            <person name="Kerleguer A."/>
            <person name="Cheng S."/>
        </authorList>
    </citation>
    <scope>NUCLEOTIDE SEQUENCE [LARGE SCALE GENOMIC DNA]</scope>
    <source>
        <strain evidence="3">E861</strain>
    </source>
</reference>
<evidence type="ECO:0000313" key="2">
    <source>
        <dbReference type="EMBL" id="OBI49734.1"/>
    </source>
</evidence>
<protein>
    <submittedName>
        <fullName evidence="2">Uncharacterized protein</fullName>
    </submittedName>
</protein>
<comment type="caution">
    <text evidence="2">The sequence shown here is derived from an EMBL/GenBank/DDBJ whole genome shotgun (WGS) entry which is preliminary data.</text>
</comment>
<feature type="transmembrane region" description="Helical" evidence="1">
    <location>
        <begin position="20"/>
        <end position="38"/>
    </location>
</feature>
<sequence>MGWFHDRWHEVTGAGSNTWVALGSWAVLAVGVFALLWANQQVRRNREVTIEQTRPHIGMSMEPHGADWHVIELVVRNFGKTAAYNIRFSFPRPPTVAAYENTSDGYTDVVEMKLPEELATLAPNQEWRVVWDSVLNRAKLGDDIEPRFAGAVTYYDRPEDRPAWKFWQRKRRPFETKVVLDWDALPPVRRVELMTTHDLASREKEKLELLRGLLTYFHYASTEPRSDVFRSEIERINRAAEETRDRWRARQLDDPTDVHLRWDRATAEAGKHRS</sequence>
<name>A0A1A2ZGK3_9MYCO</name>
<evidence type="ECO:0000313" key="3">
    <source>
        <dbReference type="Proteomes" id="UP000093592"/>
    </source>
</evidence>
<keyword evidence="1" id="KW-0812">Transmembrane</keyword>
<dbReference type="AlphaFoldDB" id="A0A1A2ZGK3"/>
<evidence type="ECO:0000256" key="1">
    <source>
        <dbReference type="SAM" id="Phobius"/>
    </source>
</evidence>
<dbReference type="EMBL" id="LZKJ01000059">
    <property type="protein sequence ID" value="OBI49734.1"/>
    <property type="molecule type" value="Genomic_DNA"/>
</dbReference>
<accession>A0A1A2ZGK3</accession>
<dbReference type="OrthoDB" id="3700439at2"/>
<dbReference type="Proteomes" id="UP000093592">
    <property type="component" value="Unassembled WGS sequence"/>
</dbReference>
<keyword evidence="1" id="KW-0472">Membrane</keyword>
<dbReference type="RefSeq" id="WP_065013548.1">
    <property type="nucleotide sequence ID" value="NZ_LZKJ01000059.1"/>
</dbReference>